<evidence type="ECO:0000259" key="10">
    <source>
        <dbReference type="Pfam" id="PF01593"/>
    </source>
</evidence>
<keyword evidence="4" id="KW-0285">Flavoprotein</keyword>
<evidence type="ECO:0000256" key="6">
    <source>
        <dbReference type="ARBA" id="ARBA00022827"/>
    </source>
</evidence>
<comment type="similarity">
    <text evidence="3 9">Belongs to the carotenoid/retinoid oxidoreductase family.</text>
</comment>
<keyword evidence="12" id="KW-1185">Reference proteome</keyword>
<dbReference type="PANTHER" id="PTHR43734">
    <property type="entry name" value="PHYTOENE DESATURASE"/>
    <property type="match status" value="1"/>
</dbReference>
<evidence type="ECO:0000256" key="9">
    <source>
        <dbReference type="RuleBase" id="RU362075"/>
    </source>
</evidence>
<dbReference type="PANTHER" id="PTHR43734:SF3">
    <property type="entry name" value="B-CAROTENE KETOLASE"/>
    <property type="match status" value="1"/>
</dbReference>
<dbReference type="GO" id="GO:0016117">
    <property type="term" value="P:carotenoid biosynthetic process"/>
    <property type="evidence" value="ECO:0007669"/>
    <property type="project" value="UniProtKB-KW"/>
</dbReference>
<dbReference type="PROSITE" id="PS00982">
    <property type="entry name" value="PHYTOENE_DH"/>
    <property type="match status" value="1"/>
</dbReference>
<dbReference type="InterPro" id="IPR002937">
    <property type="entry name" value="Amino_oxidase"/>
</dbReference>
<dbReference type="InterPro" id="IPR014105">
    <property type="entry name" value="Carotenoid/retinoid_OxRdtase"/>
</dbReference>
<reference evidence="12" key="1">
    <citation type="submission" date="2017-01" db="EMBL/GenBank/DDBJ databases">
        <authorList>
            <person name="Varghese N."/>
            <person name="Submissions S."/>
        </authorList>
    </citation>
    <scope>NUCLEOTIDE SEQUENCE [LARGE SCALE GENOMIC DNA]</scope>
    <source>
        <strain evidence="12">DSM 16176</strain>
    </source>
</reference>
<keyword evidence="5 9" id="KW-0125">Carotenoid biosynthesis</keyword>
<proteinExistence type="inferred from homology"/>
<accession>A0A1N7LI92</accession>
<evidence type="ECO:0000256" key="7">
    <source>
        <dbReference type="ARBA" id="ARBA00023002"/>
    </source>
</evidence>
<evidence type="ECO:0000313" key="12">
    <source>
        <dbReference type="Proteomes" id="UP000186156"/>
    </source>
</evidence>
<dbReference type="Gene3D" id="3.50.50.60">
    <property type="entry name" value="FAD/NAD(P)-binding domain"/>
    <property type="match status" value="3"/>
</dbReference>
<name>A0A1N7LI92_9BACL</name>
<keyword evidence="6" id="KW-0274">FAD</keyword>
<feature type="domain" description="Amine oxidase" evidence="10">
    <location>
        <begin position="14"/>
        <end position="485"/>
    </location>
</feature>
<dbReference type="STRING" id="252246.SAMN05421799_103161"/>
<dbReference type="AlphaFoldDB" id="A0A1N7LI92"/>
<evidence type="ECO:0000256" key="1">
    <source>
        <dbReference type="ARBA" id="ARBA00001974"/>
    </source>
</evidence>
<dbReference type="SUPFAM" id="SSF51905">
    <property type="entry name" value="FAD/NAD(P)-binding domain"/>
    <property type="match status" value="1"/>
</dbReference>
<comment type="cofactor">
    <cofactor evidence="1">
        <name>FAD</name>
        <dbReference type="ChEBI" id="CHEBI:57692"/>
    </cofactor>
</comment>
<gene>
    <name evidence="11" type="ORF">SAMN05421799_103161</name>
</gene>
<evidence type="ECO:0000256" key="2">
    <source>
        <dbReference type="ARBA" id="ARBA00004829"/>
    </source>
</evidence>
<protein>
    <recommendedName>
        <fullName evidence="8">Phytoene dehydrogenase</fullName>
    </recommendedName>
</protein>
<dbReference type="RefSeq" id="WP_076345707.1">
    <property type="nucleotide sequence ID" value="NZ_FTOO01000003.1"/>
</dbReference>
<dbReference type="OrthoDB" id="9814556at2"/>
<dbReference type="InterPro" id="IPR008150">
    <property type="entry name" value="Phytoene_DH_bac_CS"/>
</dbReference>
<evidence type="ECO:0000313" key="11">
    <source>
        <dbReference type="EMBL" id="SIS73527.1"/>
    </source>
</evidence>
<sequence>MAAKRVVVIGSGFGGLAAAVRLQARGFEVHLCESLPDPGGRARTFHIGPYAFDGGPTVVTAPFLFEELFALAGKRMEDEVRLLPVDPFYKLFGPSGEELSYNGDPGFVLPQIERIHAPDGAGYLAFLEAARPLLQKGFIELGAEPFTRVSDMARVAPDLVRLRAYESVYTFVSHHIQHPFLRQCFTFHPLFIGGNPLKASSIYAMIHLIEQRWGVWYPQGGMRALVHALVSLFRDLGGAFHLSTPVEQILVEDGRVEGVIAGGHRIPADAVISNADAATTYLRLLPPSATPKKTRWRLERARYSMSLVVWYYGLATDRVPDALVHHNIVFGPRYAELIRDIFERKVIADDFSLYLHVPTRTDPSAAPPGKTAMYVLAPVPNLSARIDWDGEIERLQARVLQFIEERFWPGFRQFIEVQHRIDPFYFADDLNTYLGTGFSLEPRLTQSAWFRPHNRSGSIRGLYLVGAGTHPGAGIPGVLLSAKIAEKLVVRDLGEVTSHA</sequence>
<organism evidence="11 12">
    <name type="scientific">Alicyclobacillus vulcanalis</name>
    <dbReference type="NCBI Taxonomy" id="252246"/>
    <lineage>
        <taxon>Bacteria</taxon>
        <taxon>Bacillati</taxon>
        <taxon>Bacillota</taxon>
        <taxon>Bacilli</taxon>
        <taxon>Bacillales</taxon>
        <taxon>Alicyclobacillaceae</taxon>
        <taxon>Alicyclobacillus</taxon>
    </lineage>
</organism>
<comment type="pathway">
    <text evidence="2 9">Carotenoid biosynthesis.</text>
</comment>
<dbReference type="Pfam" id="PF01593">
    <property type="entry name" value="Amino_oxidase"/>
    <property type="match status" value="1"/>
</dbReference>
<evidence type="ECO:0000256" key="8">
    <source>
        <dbReference type="ARBA" id="ARBA00031986"/>
    </source>
</evidence>
<evidence type="ECO:0000256" key="4">
    <source>
        <dbReference type="ARBA" id="ARBA00022630"/>
    </source>
</evidence>
<dbReference type="NCBIfam" id="TIGR02734">
    <property type="entry name" value="crtI_fam"/>
    <property type="match status" value="1"/>
</dbReference>
<evidence type="ECO:0000256" key="3">
    <source>
        <dbReference type="ARBA" id="ARBA00006046"/>
    </source>
</evidence>
<dbReference type="Proteomes" id="UP000186156">
    <property type="component" value="Unassembled WGS sequence"/>
</dbReference>
<evidence type="ECO:0000256" key="5">
    <source>
        <dbReference type="ARBA" id="ARBA00022746"/>
    </source>
</evidence>
<dbReference type="EMBL" id="FTOO01000003">
    <property type="protein sequence ID" value="SIS73527.1"/>
    <property type="molecule type" value="Genomic_DNA"/>
</dbReference>
<dbReference type="GO" id="GO:0016627">
    <property type="term" value="F:oxidoreductase activity, acting on the CH-CH group of donors"/>
    <property type="evidence" value="ECO:0007669"/>
    <property type="project" value="UniProtKB-ARBA"/>
</dbReference>
<keyword evidence="7 9" id="KW-0560">Oxidoreductase</keyword>
<dbReference type="InterPro" id="IPR036188">
    <property type="entry name" value="FAD/NAD-bd_sf"/>
</dbReference>